<dbReference type="PANTHER" id="PTHR48079">
    <property type="entry name" value="PROTEIN YEEZ"/>
    <property type="match status" value="1"/>
</dbReference>
<dbReference type="STRING" id="1260251.SPISAL_02570"/>
<dbReference type="Pfam" id="PF01370">
    <property type="entry name" value="Epimerase"/>
    <property type="match status" value="1"/>
</dbReference>
<accession>A0A540VXW5</accession>
<reference evidence="2 3" key="1">
    <citation type="submission" date="2019-06" db="EMBL/GenBank/DDBJ databases">
        <title>Metagenome assembled Genome of Spiribacter salinus SL48-SHIP from the microbial mat of Salt Lake 48 (Novosibirsk region, Russia).</title>
        <authorList>
            <person name="Shipova A."/>
            <person name="Rozanov A.S."/>
            <person name="Bryanskaya A.V."/>
            <person name="Peltek S.E."/>
        </authorList>
    </citation>
    <scope>NUCLEOTIDE SEQUENCE [LARGE SCALE GENOMIC DNA]</scope>
    <source>
        <strain evidence="2">SL48-SHIP-2</strain>
    </source>
</reference>
<dbReference type="GO" id="GO:0004029">
    <property type="term" value="F:aldehyde dehydrogenase (NAD+) activity"/>
    <property type="evidence" value="ECO:0007669"/>
    <property type="project" value="TreeGrafter"/>
</dbReference>
<comment type="caution">
    <text evidence="2">The sequence shown here is derived from an EMBL/GenBank/DDBJ whole genome shotgun (WGS) entry which is preliminary data.</text>
</comment>
<protein>
    <submittedName>
        <fullName evidence="2">SDR family oxidoreductase</fullName>
    </submittedName>
</protein>
<dbReference type="Proteomes" id="UP000315400">
    <property type="component" value="Unassembled WGS sequence"/>
</dbReference>
<evidence type="ECO:0000313" key="2">
    <source>
        <dbReference type="EMBL" id="TQF00954.1"/>
    </source>
</evidence>
<dbReference type="AlphaFoldDB" id="A0A540VXW5"/>
<dbReference type="InterPro" id="IPR051783">
    <property type="entry name" value="NAD(P)-dependent_oxidoreduct"/>
</dbReference>
<dbReference type="GO" id="GO:0005737">
    <property type="term" value="C:cytoplasm"/>
    <property type="evidence" value="ECO:0007669"/>
    <property type="project" value="TreeGrafter"/>
</dbReference>
<dbReference type="CDD" id="cd05266">
    <property type="entry name" value="SDR_a4"/>
    <property type="match status" value="1"/>
</dbReference>
<proteinExistence type="predicted"/>
<dbReference type="InterPro" id="IPR001509">
    <property type="entry name" value="Epimerase_deHydtase"/>
</dbReference>
<dbReference type="InterPro" id="IPR036291">
    <property type="entry name" value="NAD(P)-bd_dom_sf"/>
</dbReference>
<dbReference type="EMBL" id="VIFK01000002">
    <property type="protein sequence ID" value="TQF00954.1"/>
    <property type="molecule type" value="Genomic_DNA"/>
</dbReference>
<evidence type="ECO:0000313" key="3">
    <source>
        <dbReference type="Proteomes" id="UP000315400"/>
    </source>
</evidence>
<dbReference type="PANTHER" id="PTHR48079:SF6">
    <property type="entry name" value="NAD(P)-BINDING DOMAIN-CONTAINING PROTEIN-RELATED"/>
    <property type="match status" value="1"/>
</dbReference>
<dbReference type="SUPFAM" id="SSF51735">
    <property type="entry name" value="NAD(P)-binding Rossmann-fold domains"/>
    <property type="match status" value="1"/>
</dbReference>
<gene>
    <name evidence="2" type="ORF">FKY71_00825</name>
</gene>
<evidence type="ECO:0000259" key="1">
    <source>
        <dbReference type="Pfam" id="PF01370"/>
    </source>
</evidence>
<sequence>MTGKRILIAGCGRLGTRLGTALNQAGAEVHGLRRHPQHLPAGITPLAADLLADPDLSDRLPPGLDQVYYILTPQTTDDAGYKAAFVTGLTRLLEALSASGNARARVIFVSSTGVYGQDQGEWVDEASVTEPNRFSGRRLLEAETCLRRHPGVSVVVRFAGIYGPGRDSLVRRVRSGRPCTEPPPRYTNRIHEDDCIGVLTHVGQLAAPAPLYIGVDDAPCTQCEVMDWLASALGQQPPRRTAGGTQSGRRCLNQRLRASGYRFRYPSYRQGYQRLVRAGV</sequence>
<dbReference type="Gene3D" id="3.40.50.720">
    <property type="entry name" value="NAD(P)-binding Rossmann-like Domain"/>
    <property type="match status" value="1"/>
</dbReference>
<feature type="domain" description="NAD-dependent epimerase/dehydratase" evidence="1">
    <location>
        <begin position="6"/>
        <end position="165"/>
    </location>
</feature>
<name>A0A540VXW5_9GAMM</name>
<organism evidence="2 3">
    <name type="scientific">Spiribacter salinus</name>
    <dbReference type="NCBI Taxonomy" id="1335746"/>
    <lineage>
        <taxon>Bacteria</taxon>
        <taxon>Pseudomonadati</taxon>
        <taxon>Pseudomonadota</taxon>
        <taxon>Gammaproteobacteria</taxon>
        <taxon>Chromatiales</taxon>
        <taxon>Ectothiorhodospiraceae</taxon>
        <taxon>Spiribacter</taxon>
    </lineage>
</organism>